<dbReference type="Pfam" id="PF07859">
    <property type="entry name" value="Abhydrolase_3"/>
    <property type="match status" value="1"/>
</dbReference>
<dbReference type="EMBL" id="JAIWQS010000002">
    <property type="protein sequence ID" value="KAJ8771403.1"/>
    <property type="molecule type" value="Genomic_DNA"/>
</dbReference>
<evidence type="ECO:0000313" key="4">
    <source>
        <dbReference type="Proteomes" id="UP001159364"/>
    </source>
</evidence>
<dbReference type="Proteomes" id="UP001159364">
    <property type="component" value="Linkage Group LG02"/>
</dbReference>
<evidence type="ECO:0000256" key="1">
    <source>
        <dbReference type="ARBA" id="ARBA00010515"/>
    </source>
</evidence>
<reference evidence="3 4" key="1">
    <citation type="submission" date="2021-09" db="EMBL/GenBank/DDBJ databases">
        <title>Genomic insights and catalytic innovation underlie evolution of tropane alkaloids biosynthesis.</title>
        <authorList>
            <person name="Wang Y.-J."/>
            <person name="Tian T."/>
            <person name="Huang J.-P."/>
            <person name="Huang S.-X."/>
        </authorList>
    </citation>
    <scope>NUCLEOTIDE SEQUENCE [LARGE SCALE GENOMIC DNA]</scope>
    <source>
        <strain evidence="3">KIB-2018</strain>
        <tissue evidence="3">Leaf</tissue>
    </source>
</reference>
<sequence length="322" mass="35963">MNAYEHLQLVPNSDGSITRLVKLEEIPPTPDLSDPTLVFSKDVTINQSNSTWARIFLPRQALDSPTTFNKLPLLVYVHGGGFILILSPASRYLHDFCFKMASELAVIVVSLEYRLAPEHRLPAAYDDVEEALHWVKTGGDDWLRVYADYSKCFLMGSSAGGNIAYHVGLRAAIDDHLEPLKIRGLILHQPFFGGVGRTESEMRFVNDPILPLVSNDLMWDLSLPIGVDRDHEYSNPTVGGGCRVLQEMAKLGWRVLVSAGECDPLIDRQKEVIKLMKAKGIRVASYIDEEAGHGVEFVKPSWVMTLINTLKSFVVFEPVTEE</sequence>
<evidence type="ECO:0000313" key="3">
    <source>
        <dbReference type="EMBL" id="KAJ8771403.1"/>
    </source>
</evidence>
<comment type="caution">
    <text evidence="3">The sequence shown here is derived from an EMBL/GenBank/DDBJ whole genome shotgun (WGS) entry which is preliminary data.</text>
</comment>
<evidence type="ECO:0000259" key="2">
    <source>
        <dbReference type="Pfam" id="PF07859"/>
    </source>
</evidence>
<dbReference type="Gene3D" id="3.40.50.1820">
    <property type="entry name" value="alpha/beta hydrolase"/>
    <property type="match status" value="1"/>
</dbReference>
<accession>A0AAV8TWY6</accession>
<comment type="similarity">
    <text evidence="1">Belongs to the 'GDXG' lipolytic enzyme family.</text>
</comment>
<name>A0AAV8TWY6_9ROSI</name>
<dbReference type="SUPFAM" id="SSF53474">
    <property type="entry name" value="alpha/beta-Hydrolases"/>
    <property type="match status" value="1"/>
</dbReference>
<gene>
    <name evidence="3" type="ORF">K2173_026580</name>
</gene>
<feature type="domain" description="Alpha/beta hydrolase fold-3" evidence="2">
    <location>
        <begin position="74"/>
        <end position="295"/>
    </location>
</feature>
<dbReference type="PANTHER" id="PTHR23024:SF546">
    <property type="entry name" value="CARBOXYLESTERASE 120-RELATED"/>
    <property type="match status" value="1"/>
</dbReference>
<organism evidence="3 4">
    <name type="scientific">Erythroxylum novogranatense</name>
    <dbReference type="NCBI Taxonomy" id="1862640"/>
    <lineage>
        <taxon>Eukaryota</taxon>
        <taxon>Viridiplantae</taxon>
        <taxon>Streptophyta</taxon>
        <taxon>Embryophyta</taxon>
        <taxon>Tracheophyta</taxon>
        <taxon>Spermatophyta</taxon>
        <taxon>Magnoliopsida</taxon>
        <taxon>eudicotyledons</taxon>
        <taxon>Gunneridae</taxon>
        <taxon>Pentapetalae</taxon>
        <taxon>rosids</taxon>
        <taxon>fabids</taxon>
        <taxon>Malpighiales</taxon>
        <taxon>Erythroxylaceae</taxon>
        <taxon>Erythroxylum</taxon>
    </lineage>
</organism>
<proteinExistence type="inferred from homology"/>
<dbReference type="GO" id="GO:0016787">
    <property type="term" value="F:hydrolase activity"/>
    <property type="evidence" value="ECO:0007669"/>
    <property type="project" value="InterPro"/>
</dbReference>
<dbReference type="InterPro" id="IPR050466">
    <property type="entry name" value="Carboxylest/Gibb_receptor"/>
</dbReference>
<dbReference type="InterPro" id="IPR013094">
    <property type="entry name" value="AB_hydrolase_3"/>
</dbReference>
<dbReference type="AlphaFoldDB" id="A0AAV8TWY6"/>
<dbReference type="PANTHER" id="PTHR23024">
    <property type="entry name" value="ARYLACETAMIDE DEACETYLASE"/>
    <property type="match status" value="1"/>
</dbReference>
<keyword evidence="4" id="KW-1185">Reference proteome</keyword>
<dbReference type="InterPro" id="IPR029058">
    <property type="entry name" value="AB_hydrolase_fold"/>
</dbReference>
<protein>
    <recommendedName>
        <fullName evidence="2">Alpha/beta hydrolase fold-3 domain-containing protein</fullName>
    </recommendedName>
</protein>